<proteinExistence type="predicted"/>
<feature type="transmembrane region" description="Helical" evidence="1">
    <location>
        <begin position="217"/>
        <end position="238"/>
    </location>
</feature>
<dbReference type="EMBL" id="JAAFYZ010000135">
    <property type="protein sequence ID" value="MBS2551329.1"/>
    <property type="molecule type" value="Genomic_DNA"/>
</dbReference>
<feature type="transmembrane region" description="Helical" evidence="1">
    <location>
        <begin position="87"/>
        <end position="108"/>
    </location>
</feature>
<sequence length="328" mass="33602">MAILGTVGLASLLPARGGAATGLSHATVFVIGLLFFLYGARLSPKAAWDGVKQWRLHAVILAASFVLFPLLGLAAEAASKPVLGPELAKGVLFLTLLPSTVQSSIAFTSLARGNVAAAVCAASFSSLAGIVVTPALASVVLGGAVRVDGSAVASLTAQLLLPFIAGQVARRWIADWIGAHKPFLTLVDRGSVLLVVYSAFSEGVVAGVWHSVSVSRLGALALCCAALLAAVLAATSLASARLGFARPERVTLVFCGSKKSLASGLPMAAVLFPGHELSLMVLPLMLFHQIQLMVCTVLARRWGREAAGGEAITEVSSSPGPRYAAAEA</sequence>
<evidence type="ECO:0000256" key="1">
    <source>
        <dbReference type="SAM" id="Phobius"/>
    </source>
</evidence>
<comment type="caution">
    <text evidence="2">The sequence shown here is derived from an EMBL/GenBank/DDBJ whole genome shotgun (WGS) entry which is preliminary data.</text>
</comment>
<protein>
    <submittedName>
        <fullName evidence="2">Bile acid:sodium symporter</fullName>
    </submittedName>
</protein>
<feature type="transmembrane region" description="Helical" evidence="1">
    <location>
        <begin position="115"/>
        <end position="137"/>
    </location>
</feature>
<name>A0ABS5KZ80_9ACTN</name>
<dbReference type="Gene3D" id="1.20.1530.20">
    <property type="match status" value="1"/>
</dbReference>
<dbReference type="RefSeq" id="WP_230419726.1">
    <property type="nucleotide sequence ID" value="NZ_JAAFYZ010000135.1"/>
</dbReference>
<dbReference type="PANTHER" id="PTHR18640:SF5">
    <property type="entry name" value="SODIUM_BILE ACID COTRANSPORTER 7"/>
    <property type="match status" value="1"/>
</dbReference>
<dbReference type="Pfam" id="PF13593">
    <property type="entry name" value="SBF_like"/>
    <property type="match status" value="1"/>
</dbReference>
<evidence type="ECO:0000313" key="3">
    <source>
        <dbReference type="Proteomes" id="UP000730482"/>
    </source>
</evidence>
<dbReference type="PIRSF" id="PIRSF026166">
    <property type="entry name" value="UCP026166"/>
    <property type="match status" value="1"/>
</dbReference>
<accession>A0ABS5KZ80</accession>
<keyword evidence="1" id="KW-1133">Transmembrane helix</keyword>
<feature type="transmembrane region" description="Helical" evidence="1">
    <location>
        <begin position="27"/>
        <end position="44"/>
    </location>
</feature>
<keyword evidence="1" id="KW-0472">Membrane</keyword>
<feature type="transmembrane region" description="Helical" evidence="1">
    <location>
        <begin position="190"/>
        <end position="211"/>
    </location>
</feature>
<keyword evidence="1" id="KW-0812">Transmembrane</keyword>
<organism evidence="2 3">
    <name type="scientific">Catenulispora pinistramenti</name>
    <dbReference type="NCBI Taxonomy" id="2705254"/>
    <lineage>
        <taxon>Bacteria</taxon>
        <taxon>Bacillati</taxon>
        <taxon>Actinomycetota</taxon>
        <taxon>Actinomycetes</taxon>
        <taxon>Catenulisporales</taxon>
        <taxon>Catenulisporaceae</taxon>
        <taxon>Catenulispora</taxon>
    </lineage>
</organism>
<feature type="transmembrane region" description="Helical" evidence="1">
    <location>
        <begin position="149"/>
        <end position="169"/>
    </location>
</feature>
<dbReference type="InterPro" id="IPR016833">
    <property type="entry name" value="Put_Na-Bile_cotransptr"/>
</dbReference>
<dbReference type="Proteomes" id="UP000730482">
    <property type="component" value="Unassembled WGS sequence"/>
</dbReference>
<feature type="transmembrane region" description="Helical" evidence="1">
    <location>
        <begin position="56"/>
        <end position="75"/>
    </location>
</feature>
<dbReference type="InterPro" id="IPR038770">
    <property type="entry name" value="Na+/solute_symporter_sf"/>
</dbReference>
<evidence type="ECO:0000313" key="2">
    <source>
        <dbReference type="EMBL" id="MBS2551329.1"/>
    </source>
</evidence>
<gene>
    <name evidence="2" type="ORF">KGQ19_31120</name>
</gene>
<reference evidence="2 3" key="1">
    <citation type="submission" date="2020-02" db="EMBL/GenBank/DDBJ databases">
        <title>Acidophilic actinobacteria isolated from forest soil.</title>
        <authorList>
            <person name="Golinska P."/>
        </authorList>
    </citation>
    <scope>NUCLEOTIDE SEQUENCE [LARGE SCALE GENOMIC DNA]</scope>
    <source>
        <strain evidence="2 3">NL8</strain>
    </source>
</reference>
<dbReference type="PANTHER" id="PTHR18640">
    <property type="entry name" value="SOLUTE CARRIER FAMILY 10 MEMBER 7"/>
    <property type="match status" value="1"/>
</dbReference>
<keyword evidence="3" id="KW-1185">Reference proteome</keyword>